<gene>
    <name evidence="1" type="ORF">SAMN05216476_4012</name>
</gene>
<protein>
    <submittedName>
        <fullName evidence="1">Uncharacterized protein</fullName>
    </submittedName>
</protein>
<dbReference type="EMBL" id="LT629790">
    <property type="protein sequence ID" value="SDU65367.1"/>
    <property type="molecule type" value="Genomic_DNA"/>
</dbReference>
<evidence type="ECO:0000313" key="1">
    <source>
        <dbReference type="EMBL" id="SDU65367.1"/>
    </source>
</evidence>
<reference evidence="1 2" key="1">
    <citation type="submission" date="2016-10" db="EMBL/GenBank/DDBJ databases">
        <authorList>
            <person name="Varghese N."/>
            <person name="Submissions S."/>
        </authorList>
    </citation>
    <scope>NUCLEOTIDE SEQUENCE [LARGE SCALE GENOMIC DNA]</scope>
    <source>
        <strain evidence="1 2">DSM 16733</strain>
    </source>
</reference>
<accession>A0AAX2DG91</accession>
<dbReference type="AlphaFoldDB" id="A0AAX2DG91"/>
<evidence type="ECO:0000313" key="2">
    <source>
        <dbReference type="Proteomes" id="UP000183772"/>
    </source>
</evidence>
<sequence>MADYLHGVRVVELNDDPARFEGCKRKPRTFETLLHSQRCCTLRDSELISDGRTETAGAVLVSGAVGTPAG</sequence>
<proteinExistence type="predicted"/>
<name>A0AAX2DG91_9PSED</name>
<organism evidence="1 2">
    <name type="scientific">Pseudomonas mediterranea</name>
    <dbReference type="NCBI Taxonomy" id="183795"/>
    <lineage>
        <taxon>Bacteria</taxon>
        <taxon>Pseudomonadati</taxon>
        <taxon>Pseudomonadota</taxon>
        <taxon>Gammaproteobacteria</taxon>
        <taxon>Pseudomonadales</taxon>
        <taxon>Pseudomonadaceae</taxon>
        <taxon>Pseudomonas</taxon>
    </lineage>
</organism>
<dbReference type="Proteomes" id="UP000183772">
    <property type="component" value="Chromosome I"/>
</dbReference>
<keyword evidence="2" id="KW-1185">Reference proteome</keyword>